<dbReference type="GO" id="GO:0048598">
    <property type="term" value="P:embryonic morphogenesis"/>
    <property type="evidence" value="ECO:0007669"/>
    <property type="project" value="UniProtKB-ARBA"/>
</dbReference>
<evidence type="ECO:0000256" key="2">
    <source>
        <dbReference type="ARBA" id="ARBA00022723"/>
    </source>
</evidence>
<keyword evidence="12" id="KW-1185">Reference proteome</keyword>
<evidence type="ECO:0000313" key="11">
    <source>
        <dbReference type="EMBL" id="CAH1108756.1"/>
    </source>
</evidence>
<dbReference type="InterPro" id="IPR013087">
    <property type="entry name" value="Znf_C2H2_type"/>
</dbReference>
<dbReference type="GO" id="GO:0000981">
    <property type="term" value="F:DNA-binding transcription factor activity, RNA polymerase II-specific"/>
    <property type="evidence" value="ECO:0007669"/>
    <property type="project" value="TreeGrafter"/>
</dbReference>
<dbReference type="SMART" id="SM00868">
    <property type="entry name" value="zf-AD"/>
    <property type="match status" value="1"/>
</dbReference>
<organism evidence="11 12">
    <name type="scientific">Psylliodes chrysocephalus</name>
    <dbReference type="NCBI Taxonomy" id="3402493"/>
    <lineage>
        <taxon>Eukaryota</taxon>
        <taxon>Metazoa</taxon>
        <taxon>Ecdysozoa</taxon>
        <taxon>Arthropoda</taxon>
        <taxon>Hexapoda</taxon>
        <taxon>Insecta</taxon>
        <taxon>Pterygota</taxon>
        <taxon>Neoptera</taxon>
        <taxon>Endopterygota</taxon>
        <taxon>Coleoptera</taxon>
        <taxon>Polyphaga</taxon>
        <taxon>Cucujiformia</taxon>
        <taxon>Chrysomeloidea</taxon>
        <taxon>Chrysomelidae</taxon>
        <taxon>Galerucinae</taxon>
        <taxon>Alticini</taxon>
        <taxon>Psylliodes</taxon>
    </lineage>
</organism>
<feature type="binding site" evidence="8">
    <location>
        <position position="55"/>
    </location>
    <ligand>
        <name>Zn(2+)</name>
        <dbReference type="ChEBI" id="CHEBI:29105"/>
    </ligand>
</feature>
<gene>
    <name evidence="11" type="ORF">PSYICH_LOCUS8932</name>
</gene>
<keyword evidence="2 8" id="KW-0479">Metal-binding</keyword>
<dbReference type="FunFam" id="3.30.160.60:FF:000624">
    <property type="entry name" value="zinc finger protein 697"/>
    <property type="match status" value="1"/>
</dbReference>
<dbReference type="GO" id="GO:0005634">
    <property type="term" value="C:nucleus"/>
    <property type="evidence" value="ECO:0007669"/>
    <property type="project" value="UniProtKB-SubCell"/>
</dbReference>
<evidence type="ECO:0000256" key="3">
    <source>
        <dbReference type="ARBA" id="ARBA00022737"/>
    </source>
</evidence>
<dbReference type="PANTHER" id="PTHR24394:SF47">
    <property type="entry name" value="ZINC FINGER AND BTB DOMAIN CONTAINING 20"/>
    <property type="match status" value="1"/>
</dbReference>
<dbReference type="SUPFAM" id="SSF57667">
    <property type="entry name" value="beta-beta-alpha zinc fingers"/>
    <property type="match status" value="2"/>
</dbReference>
<dbReference type="Proteomes" id="UP001153636">
    <property type="component" value="Chromosome 3"/>
</dbReference>
<keyword evidence="3" id="KW-0677">Repeat</keyword>
<protein>
    <submittedName>
        <fullName evidence="11">Uncharacterized protein</fullName>
    </submittedName>
</protein>
<dbReference type="PROSITE" id="PS51915">
    <property type="entry name" value="ZAD"/>
    <property type="match status" value="1"/>
</dbReference>
<dbReference type="PROSITE" id="PS50157">
    <property type="entry name" value="ZINC_FINGER_C2H2_2"/>
    <property type="match status" value="4"/>
</dbReference>
<keyword evidence="5 8" id="KW-0862">Zinc</keyword>
<evidence type="ECO:0000256" key="5">
    <source>
        <dbReference type="ARBA" id="ARBA00022833"/>
    </source>
</evidence>
<dbReference type="Pfam" id="PF00096">
    <property type="entry name" value="zf-C2H2"/>
    <property type="match status" value="2"/>
</dbReference>
<proteinExistence type="predicted"/>
<keyword evidence="4 7" id="KW-0863">Zinc-finger</keyword>
<name>A0A9P0GFA6_9CUCU</name>
<feature type="domain" description="C2H2-type" evidence="9">
    <location>
        <begin position="320"/>
        <end position="347"/>
    </location>
</feature>
<evidence type="ECO:0000256" key="1">
    <source>
        <dbReference type="ARBA" id="ARBA00004123"/>
    </source>
</evidence>
<dbReference type="SMART" id="SM00355">
    <property type="entry name" value="ZnF_C2H2"/>
    <property type="match status" value="5"/>
</dbReference>
<comment type="subcellular location">
    <subcellularLocation>
        <location evidence="1">Nucleus</location>
    </subcellularLocation>
</comment>
<evidence type="ECO:0000259" key="10">
    <source>
        <dbReference type="PROSITE" id="PS51915"/>
    </source>
</evidence>
<feature type="binding site" evidence="8">
    <location>
        <position position="16"/>
    </location>
    <ligand>
        <name>Zn(2+)</name>
        <dbReference type="ChEBI" id="CHEBI:29105"/>
    </ligand>
</feature>
<feature type="domain" description="ZAD" evidence="10">
    <location>
        <begin position="14"/>
        <end position="82"/>
    </location>
</feature>
<dbReference type="FunFam" id="3.30.160.60:FF:000100">
    <property type="entry name" value="Zinc finger 45-like"/>
    <property type="match status" value="1"/>
</dbReference>
<reference evidence="11" key="1">
    <citation type="submission" date="2022-01" db="EMBL/GenBank/DDBJ databases">
        <authorList>
            <person name="King R."/>
        </authorList>
    </citation>
    <scope>NUCLEOTIDE SEQUENCE</scope>
</reference>
<dbReference type="AlphaFoldDB" id="A0A9P0GFA6"/>
<dbReference type="InterPro" id="IPR036236">
    <property type="entry name" value="Znf_C2H2_sf"/>
</dbReference>
<evidence type="ECO:0000256" key="7">
    <source>
        <dbReference type="PROSITE-ProRule" id="PRU00042"/>
    </source>
</evidence>
<evidence type="ECO:0000256" key="8">
    <source>
        <dbReference type="PROSITE-ProRule" id="PRU01263"/>
    </source>
</evidence>
<dbReference type="InterPro" id="IPR012934">
    <property type="entry name" value="Znf_AD"/>
</dbReference>
<feature type="domain" description="C2H2-type" evidence="9">
    <location>
        <begin position="348"/>
        <end position="374"/>
    </location>
</feature>
<evidence type="ECO:0000256" key="6">
    <source>
        <dbReference type="ARBA" id="ARBA00023242"/>
    </source>
</evidence>
<feature type="binding site" evidence="8">
    <location>
        <position position="58"/>
    </location>
    <ligand>
        <name>Zn(2+)</name>
        <dbReference type="ChEBI" id="CHEBI:29105"/>
    </ligand>
</feature>
<dbReference type="PANTHER" id="PTHR24394">
    <property type="entry name" value="ZINC FINGER PROTEIN"/>
    <property type="match status" value="1"/>
</dbReference>
<evidence type="ECO:0000313" key="12">
    <source>
        <dbReference type="Proteomes" id="UP001153636"/>
    </source>
</evidence>
<dbReference type="Pfam" id="PF13913">
    <property type="entry name" value="zf-C2HC_2"/>
    <property type="match status" value="1"/>
</dbReference>
<dbReference type="EMBL" id="OV651815">
    <property type="protein sequence ID" value="CAH1108756.1"/>
    <property type="molecule type" value="Genomic_DNA"/>
</dbReference>
<feature type="domain" description="C2H2-type" evidence="9">
    <location>
        <begin position="292"/>
        <end position="319"/>
    </location>
</feature>
<keyword evidence="6" id="KW-0539">Nucleus</keyword>
<feature type="domain" description="C2H2-type" evidence="9">
    <location>
        <begin position="152"/>
        <end position="183"/>
    </location>
</feature>
<feature type="binding site" evidence="8">
    <location>
        <position position="19"/>
    </location>
    <ligand>
        <name>Zn(2+)</name>
        <dbReference type="ChEBI" id="CHEBI:29105"/>
    </ligand>
</feature>
<dbReference type="Gene3D" id="3.30.160.60">
    <property type="entry name" value="Classic Zinc Finger"/>
    <property type="match status" value="3"/>
</dbReference>
<dbReference type="OrthoDB" id="3533395at2759"/>
<dbReference type="SUPFAM" id="SSF57716">
    <property type="entry name" value="Glucocorticoid receptor-like (DNA-binding domain)"/>
    <property type="match status" value="1"/>
</dbReference>
<dbReference type="GO" id="GO:0008270">
    <property type="term" value="F:zinc ion binding"/>
    <property type="evidence" value="ECO:0007669"/>
    <property type="project" value="UniProtKB-UniRule"/>
</dbReference>
<evidence type="ECO:0000256" key="4">
    <source>
        <dbReference type="ARBA" id="ARBA00022771"/>
    </source>
</evidence>
<evidence type="ECO:0000259" key="9">
    <source>
        <dbReference type="PROSITE" id="PS50157"/>
    </source>
</evidence>
<accession>A0A9P0GFA6</accession>
<dbReference type="PROSITE" id="PS00028">
    <property type="entry name" value="ZINC_FINGER_C2H2_1"/>
    <property type="match status" value="3"/>
</dbReference>
<sequence>MSNMEEIHLSDFPKICRICLNNANIQPINNSLIRIFKQIMGTEFFSEEYLPKNVCSDCSLKLEDIITFIKIYKKNDSKLKTILRNKFNYSQIQNDHKKTQPVSENSVEDNEINMETEFEIEEQNKELNLDKQYQIHDTIDLSQENDVDNIEIICNTCGRTFLNVKDLFNHERFNPKCNEGNKMNTCNLKNRCSYTTATPKKMKKYELKQDNINLINLKTDCDSCKRKFISDKELSNHKRFNPTCRKELINEEIENVQKNIMMNQLIIEDTVQKSGSSLLPLKDVINDTKNLYPCTQCGKSFKNRWSYERHTKSHTGERPHICNICKRGFRQKAHLKDHLRIHSGEKPYQCFICKRSFRHLSTISKHQHKHIEVS</sequence>